<feature type="region of interest" description="Disordered" evidence="2">
    <location>
        <begin position="142"/>
        <end position="284"/>
    </location>
</feature>
<accession>A0A225WVT4</accession>
<keyword evidence="4" id="KW-1185">Reference proteome</keyword>
<dbReference type="EMBL" id="NBNE01000193">
    <property type="protein sequence ID" value="OWZ21736.1"/>
    <property type="molecule type" value="Genomic_DNA"/>
</dbReference>
<protein>
    <submittedName>
        <fullName evidence="3">Uncharacterized protein</fullName>
    </submittedName>
</protein>
<reference evidence="4" key="1">
    <citation type="submission" date="2017-03" db="EMBL/GenBank/DDBJ databases">
        <title>Phytopthora megakarya and P. palmivora, two closely related causual agents of cacao black pod achieved similar genome size and gene model numbers by different mechanisms.</title>
        <authorList>
            <person name="Ali S."/>
            <person name="Shao J."/>
            <person name="Larry D.J."/>
            <person name="Kronmiller B."/>
            <person name="Shen D."/>
            <person name="Strem M.D."/>
            <person name="Melnick R.L."/>
            <person name="Guiltinan M.J."/>
            <person name="Tyler B.M."/>
            <person name="Meinhardt L.W."/>
            <person name="Bailey B.A."/>
        </authorList>
    </citation>
    <scope>NUCLEOTIDE SEQUENCE [LARGE SCALE GENOMIC DNA]</scope>
    <source>
        <strain evidence="4">zdho120</strain>
    </source>
</reference>
<gene>
    <name evidence="3" type="ORF">PHMEG_0003661</name>
</gene>
<feature type="coiled-coil region" evidence="1">
    <location>
        <begin position="80"/>
        <end position="114"/>
    </location>
</feature>
<feature type="compositionally biased region" description="Pro residues" evidence="2">
    <location>
        <begin position="172"/>
        <end position="200"/>
    </location>
</feature>
<proteinExistence type="predicted"/>
<feature type="compositionally biased region" description="Basic residues" evidence="2">
    <location>
        <begin position="151"/>
        <end position="161"/>
    </location>
</feature>
<keyword evidence="1" id="KW-0175">Coiled coil</keyword>
<dbReference type="AlphaFoldDB" id="A0A225WVT4"/>
<sequence length="346" mass="39482">MHVKSSFLRARQAAQQPTKWTSDHVGTGGKSSMGVLLDWLVAPGHYERWRSCTRAGESLRALAEEIVQRLHAEGLVHRTASQVQAKMAELEHSYREAAERLASTKRELRSAKGKPAERNLRRVLERHCRYFALLQPIMKSMDKVEESPPSKRPRLTTKRKAVPQVVRQPATAPAPAPAPAPARTPSPPPAKFRTPSPSPPKRSKYQLRDRRGMEQVNDDGWNFDTESVSGRNPMTPPTTRPVRKSKSRAMEFISGMQFEEEEEEQGHGRRRQERRNLPSEPVKKRPMLRSIDEIDLEKARVELTLRRLELQMARDNALVTRAKARAQLLDQGVSRREVDRLMPLDI</sequence>
<evidence type="ECO:0000256" key="1">
    <source>
        <dbReference type="SAM" id="Coils"/>
    </source>
</evidence>
<feature type="region of interest" description="Disordered" evidence="2">
    <location>
        <begin position="1"/>
        <end position="27"/>
    </location>
</feature>
<feature type="compositionally biased region" description="Low complexity" evidence="2">
    <location>
        <begin position="162"/>
        <end position="171"/>
    </location>
</feature>
<dbReference type="STRING" id="4795.A0A225WVT4"/>
<feature type="coiled-coil region" evidence="1">
    <location>
        <begin position="291"/>
        <end position="325"/>
    </location>
</feature>
<dbReference type="PANTHER" id="PTHR33324:SF2">
    <property type="entry name" value="MYB_SANT-LIKE DNA-BINDING DOMAIN-CONTAINING PROTEIN"/>
    <property type="match status" value="1"/>
</dbReference>
<dbReference type="OrthoDB" id="2595100at2759"/>
<feature type="compositionally biased region" description="Basic and acidic residues" evidence="2">
    <location>
        <begin position="274"/>
        <end position="283"/>
    </location>
</feature>
<dbReference type="Proteomes" id="UP000198211">
    <property type="component" value="Unassembled WGS sequence"/>
</dbReference>
<name>A0A225WVT4_9STRA</name>
<evidence type="ECO:0000256" key="2">
    <source>
        <dbReference type="SAM" id="MobiDB-lite"/>
    </source>
</evidence>
<evidence type="ECO:0000313" key="4">
    <source>
        <dbReference type="Proteomes" id="UP000198211"/>
    </source>
</evidence>
<comment type="caution">
    <text evidence="3">The sequence shown here is derived from an EMBL/GenBank/DDBJ whole genome shotgun (WGS) entry which is preliminary data.</text>
</comment>
<evidence type="ECO:0000313" key="3">
    <source>
        <dbReference type="EMBL" id="OWZ21736.1"/>
    </source>
</evidence>
<organism evidence="3 4">
    <name type="scientific">Phytophthora megakarya</name>
    <dbReference type="NCBI Taxonomy" id="4795"/>
    <lineage>
        <taxon>Eukaryota</taxon>
        <taxon>Sar</taxon>
        <taxon>Stramenopiles</taxon>
        <taxon>Oomycota</taxon>
        <taxon>Peronosporomycetes</taxon>
        <taxon>Peronosporales</taxon>
        <taxon>Peronosporaceae</taxon>
        <taxon>Phytophthora</taxon>
    </lineage>
</organism>
<dbReference type="PANTHER" id="PTHR33324">
    <property type="entry name" value="EXPRESSED PROTEIN"/>
    <property type="match status" value="1"/>
</dbReference>